<keyword evidence="4 8" id="KW-0548">Nucleotidyltransferase</keyword>
<dbReference type="GO" id="GO:0031380">
    <property type="term" value="C:nuclear RNA-directed RNA polymerase complex"/>
    <property type="evidence" value="ECO:0007669"/>
    <property type="project" value="TreeGrafter"/>
</dbReference>
<dbReference type="GO" id="GO:0030422">
    <property type="term" value="P:siRNA processing"/>
    <property type="evidence" value="ECO:0007669"/>
    <property type="project" value="TreeGrafter"/>
</dbReference>
<evidence type="ECO:0000256" key="1">
    <source>
        <dbReference type="ARBA" id="ARBA00005762"/>
    </source>
</evidence>
<dbReference type="EC" id="2.7.7.48" evidence="8"/>
<evidence type="ECO:0000256" key="4">
    <source>
        <dbReference type="ARBA" id="ARBA00022695"/>
    </source>
</evidence>
<evidence type="ECO:0000256" key="3">
    <source>
        <dbReference type="ARBA" id="ARBA00022679"/>
    </source>
</evidence>
<feature type="domain" description="RDRP core" evidence="10">
    <location>
        <begin position="21"/>
        <end position="179"/>
    </location>
</feature>
<evidence type="ECO:0000256" key="7">
    <source>
        <dbReference type="ARBA" id="ARBA00048744"/>
    </source>
</evidence>
<evidence type="ECO:0000256" key="9">
    <source>
        <dbReference type="SAM" id="SignalP"/>
    </source>
</evidence>
<keyword evidence="5 8" id="KW-0694">RNA-binding</keyword>
<dbReference type="InterPro" id="IPR056654">
    <property type="entry name" value="DUF7752"/>
</dbReference>
<dbReference type="InterPro" id="IPR007855">
    <property type="entry name" value="RDRP"/>
</dbReference>
<reference evidence="16" key="2">
    <citation type="submission" date="2019-09" db="UniProtKB">
        <authorList>
            <consortium name="WormBaseParasite"/>
        </authorList>
    </citation>
    <scope>IDENTIFICATION</scope>
</reference>
<feature type="domain" description="Mos1 transposase HTH" evidence="11">
    <location>
        <begin position="561"/>
        <end position="610"/>
    </location>
</feature>
<keyword evidence="6" id="KW-0943">RNA-mediated gene silencing</keyword>
<dbReference type="AlphaFoldDB" id="A0A183F482"/>
<name>A0A183F482_HELPZ</name>
<evidence type="ECO:0000259" key="10">
    <source>
        <dbReference type="Pfam" id="PF05183"/>
    </source>
</evidence>
<comment type="catalytic activity">
    <reaction evidence="7 8">
        <text>RNA(n) + a ribonucleoside 5'-triphosphate = RNA(n+1) + diphosphate</text>
        <dbReference type="Rhea" id="RHEA:21248"/>
        <dbReference type="Rhea" id="RHEA-COMP:14527"/>
        <dbReference type="Rhea" id="RHEA-COMP:17342"/>
        <dbReference type="ChEBI" id="CHEBI:33019"/>
        <dbReference type="ChEBI" id="CHEBI:61557"/>
        <dbReference type="ChEBI" id="CHEBI:140395"/>
        <dbReference type="EC" id="2.7.7.48"/>
    </reaction>
</comment>
<dbReference type="PANTHER" id="PTHR23079">
    <property type="entry name" value="RNA-DEPENDENT RNA POLYMERASE"/>
    <property type="match status" value="1"/>
</dbReference>
<evidence type="ECO:0000256" key="5">
    <source>
        <dbReference type="ARBA" id="ARBA00022884"/>
    </source>
</evidence>
<evidence type="ECO:0000259" key="12">
    <source>
        <dbReference type="Pfam" id="PF24934"/>
    </source>
</evidence>
<accession>A0A3P7UAN1</accession>
<evidence type="ECO:0000256" key="2">
    <source>
        <dbReference type="ARBA" id="ARBA00022484"/>
    </source>
</evidence>
<feature type="domain" description="DUF7752" evidence="12">
    <location>
        <begin position="365"/>
        <end position="463"/>
    </location>
</feature>
<dbReference type="Pfam" id="PF17906">
    <property type="entry name" value="HTH_48"/>
    <property type="match status" value="1"/>
</dbReference>
<dbReference type="Pfam" id="PF05183">
    <property type="entry name" value="RdRP"/>
    <property type="match status" value="1"/>
</dbReference>
<dbReference type="PANTHER" id="PTHR23079:SF57">
    <property type="entry name" value="RNA-DIRECTED RNA POLYMERASE"/>
    <property type="match status" value="1"/>
</dbReference>
<protein>
    <recommendedName>
        <fullName evidence="8">RNA-dependent RNA polymerase</fullName>
        <ecNumber evidence="8">2.7.7.48</ecNumber>
    </recommendedName>
</protein>
<keyword evidence="2 8" id="KW-0696">RNA-directed RNA polymerase</keyword>
<dbReference type="GO" id="GO:0003723">
    <property type="term" value="F:RNA binding"/>
    <property type="evidence" value="ECO:0007669"/>
    <property type="project" value="UniProtKB-KW"/>
</dbReference>
<dbReference type="Pfam" id="PF24934">
    <property type="entry name" value="DUF7752"/>
    <property type="match status" value="1"/>
</dbReference>
<evidence type="ECO:0000313" key="16">
    <source>
        <dbReference type="WBParaSite" id="HPBE_0000097401-mRNA-1"/>
    </source>
</evidence>
<reference evidence="14 15" key="1">
    <citation type="submission" date="2018-11" db="EMBL/GenBank/DDBJ databases">
        <authorList>
            <consortium name="Pathogen Informatics"/>
        </authorList>
    </citation>
    <scope>NUCLEOTIDE SEQUENCE [LARGE SCALE GENOMIC DNA]</scope>
</reference>
<keyword evidence="9" id="KW-0732">Signal</keyword>
<dbReference type="GO" id="GO:0003968">
    <property type="term" value="F:RNA-directed RNA polymerase activity"/>
    <property type="evidence" value="ECO:0007669"/>
    <property type="project" value="UniProtKB-KW"/>
</dbReference>
<organism evidence="15 16">
    <name type="scientific">Heligmosomoides polygyrus</name>
    <name type="common">Parasitic roundworm</name>
    <dbReference type="NCBI Taxonomy" id="6339"/>
    <lineage>
        <taxon>Eukaryota</taxon>
        <taxon>Metazoa</taxon>
        <taxon>Ecdysozoa</taxon>
        <taxon>Nematoda</taxon>
        <taxon>Chromadorea</taxon>
        <taxon>Rhabditida</taxon>
        <taxon>Rhabditina</taxon>
        <taxon>Rhabditomorpha</taxon>
        <taxon>Strongyloidea</taxon>
        <taxon>Heligmosomidae</taxon>
        <taxon>Heligmosomoides</taxon>
    </lineage>
</organism>
<sequence length="649" mass="76021">MHPVSHWGMLTTVLQRLMSFSTGSDLDGDEYAVIWDENLMLERNEEAFDYTAEKPQAQPINPATMKDDMVDFYIKYITQDSVGTISNSFLFQADLYGINSEVCLRLAKKISQAVDFTKTGLPPKPLVKDWTHGCVIRVDDETGKDIPPEKSERQPDFHFGNDFDPIYQSPRLMGRIYRFVHAIMENYGIKTEGEVFSGCISEMRNRISDKDQDDMTFYNTNEVIEKRVTTLYARFRTEFFLGFGGYEICTIKMDKKFATDSNIFHRLVHNPTLEMKQKAVAYYRVCYETAQATREKILSFGWIAFDVLARVRQENVMKELDVIPTTTPIYEMLKKIFDVHTENNPKFARFSKFSSNEAAYQLKKYTTHYEGLSRVMYIVSEWAERNQLFEGRLQSHHICLILILYGIGLIPGSMNRDKPLMDKVDDEDDGVDVMDDDHQVQLFLGFFEYLASRAFRKLPYLRFDYLGYAAVFLRGEWLPLNQAAVKTYYNLVFNHRFDEMKENPYDDATYGAIVRECEPFVIELPENVDTDKDERRIIEKAERRIIEKAGVEEVLDETMEKMHLRVTMLHEFKLRHSVSEATQNIKMAWREDSANERTVRRWYQKFRVGDVDLEDKDRSGRPAKCDDRRLKERVEADSRITVREMGREL</sequence>
<keyword evidence="3 8" id="KW-0808">Transferase</keyword>
<evidence type="ECO:0000259" key="13">
    <source>
        <dbReference type="Pfam" id="PF26253"/>
    </source>
</evidence>
<evidence type="ECO:0000256" key="8">
    <source>
        <dbReference type="RuleBase" id="RU363098"/>
    </source>
</evidence>
<dbReference type="OrthoDB" id="6513042at2759"/>
<dbReference type="WBParaSite" id="HPBE_0000097401-mRNA-1">
    <property type="protein sequence ID" value="HPBE_0000097401-mRNA-1"/>
    <property type="gene ID" value="HPBE_0000097401"/>
</dbReference>
<dbReference type="Pfam" id="PF26253">
    <property type="entry name" value="RdRP_head"/>
    <property type="match status" value="1"/>
</dbReference>
<gene>
    <name evidence="14" type="ORF">HPBE_LOCUS975</name>
</gene>
<dbReference type="Gene3D" id="1.10.10.1450">
    <property type="match status" value="1"/>
</dbReference>
<dbReference type="InterPro" id="IPR041426">
    <property type="entry name" value="Mos1_HTH"/>
</dbReference>
<dbReference type="InterPro" id="IPR058752">
    <property type="entry name" value="RDRP_C_head"/>
</dbReference>
<dbReference type="EMBL" id="UZAH01000909">
    <property type="protein sequence ID" value="VDO19357.1"/>
    <property type="molecule type" value="Genomic_DNA"/>
</dbReference>
<proteinExistence type="inferred from homology"/>
<evidence type="ECO:0000313" key="15">
    <source>
        <dbReference type="Proteomes" id="UP000050761"/>
    </source>
</evidence>
<dbReference type="Proteomes" id="UP000050761">
    <property type="component" value="Unassembled WGS sequence"/>
</dbReference>
<feature type="domain" description="RDRP C-terminal head" evidence="13">
    <location>
        <begin position="182"/>
        <end position="318"/>
    </location>
</feature>
<evidence type="ECO:0000259" key="11">
    <source>
        <dbReference type="Pfam" id="PF17906"/>
    </source>
</evidence>
<dbReference type="InterPro" id="IPR057596">
    <property type="entry name" value="RDRP_core"/>
</dbReference>
<comment type="similarity">
    <text evidence="1 8">Belongs to the RdRP family.</text>
</comment>
<keyword evidence="15" id="KW-1185">Reference proteome</keyword>
<evidence type="ECO:0000313" key="14">
    <source>
        <dbReference type="EMBL" id="VDO19357.1"/>
    </source>
</evidence>
<feature type="chain" id="PRO_5044551239" description="RNA-dependent RNA polymerase" evidence="9">
    <location>
        <begin position="24"/>
        <end position="649"/>
    </location>
</feature>
<evidence type="ECO:0000256" key="6">
    <source>
        <dbReference type="ARBA" id="ARBA00023158"/>
    </source>
</evidence>
<accession>A0A183F482</accession>
<feature type="signal peptide" evidence="9">
    <location>
        <begin position="1"/>
        <end position="23"/>
    </location>
</feature>